<keyword evidence="1" id="KW-0812">Transmembrane</keyword>
<feature type="transmembrane region" description="Helical" evidence="1">
    <location>
        <begin position="319"/>
        <end position="341"/>
    </location>
</feature>
<dbReference type="InterPro" id="IPR001646">
    <property type="entry name" value="5peptide_repeat"/>
</dbReference>
<dbReference type="InterPro" id="IPR051082">
    <property type="entry name" value="Pentapeptide-BTB/POZ_domain"/>
</dbReference>
<proteinExistence type="predicted"/>
<evidence type="ECO:0008006" key="3">
    <source>
        <dbReference type="Google" id="ProtNLM"/>
    </source>
</evidence>
<protein>
    <recommendedName>
        <fullName evidence="3">Potassium channel domain-containing protein</fullName>
    </recommendedName>
</protein>
<organism evidence="2">
    <name type="scientific">hydrothermal vent metagenome</name>
    <dbReference type="NCBI Taxonomy" id="652676"/>
    <lineage>
        <taxon>unclassified sequences</taxon>
        <taxon>metagenomes</taxon>
        <taxon>ecological metagenomes</taxon>
    </lineage>
</organism>
<dbReference type="Gene3D" id="1.10.287.70">
    <property type="match status" value="1"/>
</dbReference>
<dbReference type="Pfam" id="PF00805">
    <property type="entry name" value="Pentapeptide"/>
    <property type="match status" value="2"/>
</dbReference>
<reference evidence="2" key="1">
    <citation type="submission" date="2018-06" db="EMBL/GenBank/DDBJ databases">
        <authorList>
            <person name="Zhirakovskaya E."/>
        </authorList>
    </citation>
    <scope>NUCLEOTIDE SEQUENCE</scope>
</reference>
<evidence type="ECO:0000313" key="2">
    <source>
        <dbReference type="EMBL" id="VAW31239.1"/>
    </source>
</evidence>
<sequence>MKPRDWLLATGTLVFGYLVGQYVQSHFPSSLSPSTDTKTIQPKLTRKGVIRLIKVNGGSKGLDLSAYDLSGENLRNLDLSGAIFSTYQFENKIYRSADLASVNFTDSNLSRANLAATNLQNAGFWQANLYEASLQGVQAQNASFSQTDMRRATLFAARLEGASFWHTQLAGANLYAARIANAHITEIDIKDGLLQEDEQAYNKHFHQWYVHKLPNKYRVRNLQQRHQQAEEIYMNLKNAYISHGRYREASHAYLKERRMRRATYVLWRAKRYHGEVIARNPGFLRWRWLWFYPKYMWLWFFDWLTDLGSGYGERPLRTVWLALFVIFTFPWLYWLSGQIAFADNSPLQWIDYLIYSLGAFTTMDFARFVTTGWIAETIASLEALLGISILALLMFALGNRISRS</sequence>
<accession>A0A3B0V2Y9</accession>
<gene>
    <name evidence="2" type="ORF">MNBD_CHLOROFLEXI01-4990</name>
</gene>
<dbReference type="PANTHER" id="PTHR14136:SF17">
    <property type="entry name" value="BTB_POZ DOMAIN-CONTAINING PROTEIN KCTD9"/>
    <property type="match status" value="1"/>
</dbReference>
<evidence type="ECO:0000256" key="1">
    <source>
        <dbReference type="SAM" id="Phobius"/>
    </source>
</evidence>
<dbReference type="PANTHER" id="PTHR14136">
    <property type="entry name" value="BTB_POZ DOMAIN-CONTAINING PROTEIN KCTD9"/>
    <property type="match status" value="1"/>
</dbReference>
<dbReference type="EMBL" id="UOEU01000186">
    <property type="protein sequence ID" value="VAW31239.1"/>
    <property type="molecule type" value="Genomic_DNA"/>
</dbReference>
<keyword evidence="1" id="KW-0472">Membrane</keyword>
<feature type="transmembrane region" description="Helical" evidence="1">
    <location>
        <begin position="381"/>
        <end position="398"/>
    </location>
</feature>
<keyword evidence="1" id="KW-1133">Transmembrane helix</keyword>
<dbReference type="Gene3D" id="2.160.20.80">
    <property type="entry name" value="E3 ubiquitin-protein ligase SopA"/>
    <property type="match status" value="1"/>
</dbReference>
<dbReference type="SUPFAM" id="SSF141571">
    <property type="entry name" value="Pentapeptide repeat-like"/>
    <property type="match status" value="1"/>
</dbReference>
<dbReference type="AlphaFoldDB" id="A0A3B0V2Y9"/>
<name>A0A3B0V2Y9_9ZZZZ</name>